<dbReference type="Gene3D" id="1.10.8.720">
    <property type="entry name" value="Region D6 of dynein motor"/>
    <property type="match status" value="1"/>
</dbReference>
<keyword evidence="17" id="KW-1185">Reference proteome</keyword>
<evidence type="ECO:0000256" key="4">
    <source>
        <dbReference type="ARBA" id="ARBA00022701"/>
    </source>
</evidence>
<dbReference type="Gene3D" id="1.10.8.710">
    <property type="match status" value="1"/>
</dbReference>
<feature type="domain" description="AAA+ ATPase" evidence="15">
    <location>
        <begin position="1589"/>
        <end position="1745"/>
    </location>
</feature>
<evidence type="ECO:0000256" key="9">
    <source>
        <dbReference type="ARBA" id="ARBA00023069"/>
    </source>
</evidence>
<dbReference type="Gene3D" id="1.20.920.20">
    <property type="match status" value="1"/>
</dbReference>
<dbReference type="GO" id="GO:0051959">
    <property type="term" value="F:dynein light intermediate chain binding"/>
    <property type="evidence" value="ECO:0007669"/>
    <property type="project" value="InterPro"/>
</dbReference>
<keyword evidence="12" id="KW-0966">Cell projection</keyword>
<dbReference type="FunFam" id="1.10.8.720:FF:000007">
    <property type="entry name" value="Dynein axonemal heavy chain 6"/>
    <property type="match status" value="1"/>
</dbReference>
<evidence type="ECO:0000256" key="5">
    <source>
        <dbReference type="ARBA" id="ARBA00022741"/>
    </source>
</evidence>
<dbReference type="InterPro" id="IPR027417">
    <property type="entry name" value="P-loop_NTPase"/>
</dbReference>
<keyword evidence="11" id="KW-0206">Cytoskeleton</keyword>
<dbReference type="InterPro" id="IPR035706">
    <property type="entry name" value="AAA_9"/>
</dbReference>
<dbReference type="GO" id="GO:0007018">
    <property type="term" value="P:microtubule-based movement"/>
    <property type="evidence" value="ECO:0007669"/>
    <property type="project" value="InterPro"/>
</dbReference>
<dbReference type="Pfam" id="PF12777">
    <property type="entry name" value="MT"/>
    <property type="match status" value="1"/>
</dbReference>
<dbReference type="PANTHER" id="PTHR22878">
    <property type="entry name" value="DYNEIN HEAVY CHAIN 6, AXONEMAL-LIKE-RELATED"/>
    <property type="match status" value="1"/>
</dbReference>
<dbReference type="OrthoDB" id="447173at2759"/>
<accession>A0A1J1HUL6</accession>
<evidence type="ECO:0000256" key="13">
    <source>
        <dbReference type="SAM" id="Coils"/>
    </source>
</evidence>
<evidence type="ECO:0000256" key="6">
    <source>
        <dbReference type="ARBA" id="ARBA00022840"/>
    </source>
</evidence>
<dbReference type="Pfam" id="PF12775">
    <property type="entry name" value="AAA_7"/>
    <property type="match status" value="1"/>
</dbReference>
<dbReference type="STRING" id="568069.A0A1J1HUL6"/>
<dbReference type="FunFam" id="3.40.50.300:FF:002141">
    <property type="entry name" value="Dynein heavy chain"/>
    <property type="match status" value="1"/>
</dbReference>
<keyword evidence="7" id="KW-0243">Dynein</keyword>
<dbReference type="SMART" id="SM00382">
    <property type="entry name" value="AAA"/>
    <property type="match status" value="3"/>
</dbReference>
<keyword evidence="3" id="KW-0963">Cytoplasm</keyword>
<dbReference type="GO" id="GO:0005524">
    <property type="term" value="F:ATP binding"/>
    <property type="evidence" value="ECO:0007669"/>
    <property type="project" value="UniProtKB-KW"/>
</dbReference>
<dbReference type="InterPro" id="IPR041228">
    <property type="entry name" value="Dynein_C"/>
</dbReference>
<feature type="coiled-coil region" evidence="13">
    <location>
        <begin position="2745"/>
        <end position="2793"/>
    </location>
</feature>
<evidence type="ECO:0000256" key="14">
    <source>
        <dbReference type="SAM" id="MobiDB-lite"/>
    </source>
</evidence>
<dbReference type="Gene3D" id="1.20.1270.280">
    <property type="match status" value="1"/>
</dbReference>
<dbReference type="GO" id="GO:0005930">
    <property type="term" value="C:axoneme"/>
    <property type="evidence" value="ECO:0007669"/>
    <property type="project" value="UniProtKB-SubCell"/>
</dbReference>
<dbReference type="FunFam" id="1.20.920.20:FF:000001">
    <property type="entry name" value="dynein heavy chain 2, axonemal"/>
    <property type="match status" value="1"/>
</dbReference>
<dbReference type="Pfam" id="PF18198">
    <property type="entry name" value="AAA_lid_11"/>
    <property type="match status" value="1"/>
</dbReference>
<dbReference type="InterPro" id="IPR042228">
    <property type="entry name" value="Dynein_linker_3"/>
</dbReference>
<dbReference type="Pfam" id="PF12780">
    <property type="entry name" value="AAA_8"/>
    <property type="match status" value="1"/>
</dbReference>
<evidence type="ECO:0000259" key="15">
    <source>
        <dbReference type="SMART" id="SM00382"/>
    </source>
</evidence>
<dbReference type="EMBL" id="CVRI01000014">
    <property type="protein sequence ID" value="CRK89849.1"/>
    <property type="molecule type" value="Genomic_DNA"/>
</dbReference>
<dbReference type="InterPro" id="IPR026983">
    <property type="entry name" value="DHC"/>
</dbReference>
<evidence type="ECO:0000256" key="12">
    <source>
        <dbReference type="ARBA" id="ARBA00023273"/>
    </source>
</evidence>
<dbReference type="Proteomes" id="UP000183832">
    <property type="component" value="Unassembled WGS sequence"/>
</dbReference>
<protein>
    <submittedName>
        <fullName evidence="16">CLUMA_CG003435, isoform A</fullName>
    </submittedName>
</protein>
<dbReference type="Gene3D" id="1.10.287.2620">
    <property type="match status" value="1"/>
</dbReference>
<dbReference type="PROSITE" id="PS00675">
    <property type="entry name" value="SIGMA54_INTERACT_1"/>
    <property type="match status" value="1"/>
</dbReference>
<evidence type="ECO:0000256" key="8">
    <source>
        <dbReference type="ARBA" id="ARBA00023054"/>
    </source>
</evidence>
<dbReference type="FunFam" id="1.20.140.100:FF:000004">
    <property type="entry name" value="Dynein axonemal heavy chain 6"/>
    <property type="match status" value="1"/>
</dbReference>
<dbReference type="Gene3D" id="1.20.58.1120">
    <property type="match status" value="1"/>
</dbReference>
<feature type="region of interest" description="Disordered" evidence="14">
    <location>
        <begin position="27"/>
        <end position="56"/>
    </location>
</feature>
<name>A0A1J1HUL6_9DIPT</name>
<dbReference type="InterPro" id="IPR024743">
    <property type="entry name" value="Dynein_HC_stalk"/>
</dbReference>
<dbReference type="InterPro" id="IPR041658">
    <property type="entry name" value="AAA_lid_11"/>
</dbReference>
<reference evidence="16 17" key="1">
    <citation type="submission" date="2015-04" db="EMBL/GenBank/DDBJ databases">
        <authorList>
            <person name="Syromyatnikov M.Y."/>
            <person name="Popov V.N."/>
        </authorList>
    </citation>
    <scope>NUCLEOTIDE SEQUENCE [LARGE SCALE GENOMIC DNA]</scope>
</reference>
<keyword evidence="9" id="KW-0969">Cilium</keyword>
<evidence type="ECO:0000256" key="2">
    <source>
        <dbReference type="ARBA" id="ARBA00008887"/>
    </source>
</evidence>
<dbReference type="InterPro" id="IPR043157">
    <property type="entry name" value="Dynein_AAA1S"/>
</dbReference>
<dbReference type="Pfam" id="PF03028">
    <property type="entry name" value="Dynein_heavy"/>
    <property type="match status" value="1"/>
</dbReference>
<dbReference type="FunFam" id="3.40.50.300:FF:001145">
    <property type="entry name" value="Putative dynein heavy chain"/>
    <property type="match status" value="1"/>
</dbReference>
<dbReference type="InterPro" id="IPR025662">
    <property type="entry name" value="Sigma_54_int_dom_ATP-bd_1"/>
</dbReference>
<keyword evidence="10" id="KW-0505">Motor protein</keyword>
<evidence type="ECO:0000256" key="11">
    <source>
        <dbReference type="ARBA" id="ARBA00023212"/>
    </source>
</evidence>
<dbReference type="PANTHER" id="PTHR22878:SF68">
    <property type="entry name" value="DYNEIN HEAVY CHAIN 6, AXONEMAL-LIKE"/>
    <property type="match status" value="1"/>
</dbReference>
<dbReference type="InterPro" id="IPR013602">
    <property type="entry name" value="Dynein_heavy_linker"/>
</dbReference>
<dbReference type="Gene3D" id="3.10.490.20">
    <property type="match status" value="1"/>
</dbReference>
<dbReference type="Pfam" id="PF12774">
    <property type="entry name" value="AAA_6"/>
    <property type="match status" value="1"/>
</dbReference>
<gene>
    <name evidence="16" type="primary">putative Dynein heavy chain 6</name>
    <name evidence="16" type="ORF">CLUMA_CG003435</name>
</gene>
<keyword evidence="4" id="KW-0493">Microtubule</keyword>
<comment type="similarity">
    <text evidence="2">Belongs to the dynein heavy chain family.</text>
</comment>
<keyword evidence="6" id="KW-0067">ATP-binding</keyword>
<dbReference type="InterPro" id="IPR041466">
    <property type="entry name" value="Dynein_AAA5_ext"/>
</dbReference>
<feature type="compositionally biased region" description="Polar residues" evidence="14">
    <location>
        <begin position="27"/>
        <end position="41"/>
    </location>
</feature>
<evidence type="ECO:0000256" key="3">
    <source>
        <dbReference type="ARBA" id="ARBA00022490"/>
    </source>
</evidence>
<dbReference type="InterPro" id="IPR004273">
    <property type="entry name" value="Dynein_heavy_D6_P-loop"/>
</dbReference>
<proteinExistence type="inferred from homology"/>
<dbReference type="GO" id="GO:0030286">
    <property type="term" value="C:dynein complex"/>
    <property type="evidence" value="ECO:0007669"/>
    <property type="project" value="UniProtKB-KW"/>
</dbReference>
<dbReference type="InterPro" id="IPR043160">
    <property type="entry name" value="Dynein_C_barrel"/>
</dbReference>
<dbReference type="FunFam" id="3.40.50.300:FF:000063">
    <property type="entry name" value="dynein heavy chain 6, axonemal"/>
    <property type="match status" value="1"/>
</dbReference>
<dbReference type="FunFam" id="1.10.8.710:FF:000004">
    <property type="entry name" value="Dynein axonemal heavy chain 6"/>
    <property type="match status" value="1"/>
</dbReference>
<dbReference type="InterPro" id="IPR035699">
    <property type="entry name" value="AAA_6"/>
</dbReference>
<dbReference type="FunFam" id="1.20.920.30:FF:000005">
    <property type="entry name" value="Dynein, axonemal, heavy chain 2"/>
    <property type="match status" value="1"/>
</dbReference>
<dbReference type="Gene3D" id="3.40.50.300">
    <property type="entry name" value="P-loop containing nucleotide triphosphate hydrolases"/>
    <property type="match status" value="5"/>
</dbReference>
<dbReference type="InterPro" id="IPR042219">
    <property type="entry name" value="AAA_lid_11_sf"/>
</dbReference>
<dbReference type="FunFam" id="3.20.180.20:FF:000004">
    <property type="entry name" value="Dynein axonemal heavy chain 6"/>
    <property type="match status" value="1"/>
</dbReference>
<dbReference type="Pfam" id="PF17857">
    <property type="entry name" value="AAA_lid_1"/>
    <property type="match status" value="1"/>
</dbReference>
<evidence type="ECO:0000313" key="17">
    <source>
        <dbReference type="Proteomes" id="UP000183832"/>
    </source>
</evidence>
<dbReference type="FunFam" id="3.10.490.20:FF:000005">
    <property type="entry name" value="Dynein axonemal heavy chain 6"/>
    <property type="match status" value="1"/>
</dbReference>
<evidence type="ECO:0000313" key="16">
    <source>
        <dbReference type="EMBL" id="CRK89849.1"/>
    </source>
</evidence>
<dbReference type="Pfam" id="PF17852">
    <property type="entry name" value="Dynein_AAA_lid"/>
    <property type="match status" value="1"/>
</dbReference>
<dbReference type="Gene3D" id="1.10.472.130">
    <property type="match status" value="1"/>
</dbReference>
<dbReference type="FunFam" id="1.10.8.1220:FF:000001">
    <property type="entry name" value="Dynein axonemal heavy chain 5"/>
    <property type="match status" value="1"/>
</dbReference>
<dbReference type="Gene3D" id="1.10.8.1220">
    <property type="match status" value="1"/>
</dbReference>
<dbReference type="Pfam" id="PF08393">
    <property type="entry name" value="DHC_N2"/>
    <property type="match status" value="1"/>
</dbReference>
<dbReference type="InterPro" id="IPR041589">
    <property type="entry name" value="DNAH3_AAA_lid_1"/>
</dbReference>
<dbReference type="Gene3D" id="1.20.140.100">
    <property type="entry name" value="Dynein heavy chain, N-terminal domain 2"/>
    <property type="match status" value="1"/>
</dbReference>
<evidence type="ECO:0000256" key="10">
    <source>
        <dbReference type="ARBA" id="ARBA00023175"/>
    </source>
</evidence>
<feature type="domain" description="AAA+ ATPase" evidence="15">
    <location>
        <begin position="1309"/>
        <end position="1446"/>
    </location>
</feature>
<keyword evidence="5" id="KW-0547">Nucleotide-binding</keyword>
<evidence type="ECO:0000256" key="1">
    <source>
        <dbReference type="ARBA" id="ARBA00004430"/>
    </source>
</evidence>
<dbReference type="Gene3D" id="6.10.140.1060">
    <property type="match status" value="1"/>
</dbReference>
<feature type="domain" description="AAA+ ATPase" evidence="15">
    <location>
        <begin position="1930"/>
        <end position="2078"/>
    </location>
</feature>
<dbReference type="InterPro" id="IPR024317">
    <property type="entry name" value="Dynein_heavy_chain_D4_dom"/>
</dbReference>
<dbReference type="SUPFAM" id="SSF52540">
    <property type="entry name" value="P-loop containing nucleoside triphosphate hydrolases"/>
    <property type="match status" value="4"/>
</dbReference>
<dbReference type="GO" id="GO:0005874">
    <property type="term" value="C:microtubule"/>
    <property type="evidence" value="ECO:0007669"/>
    <property type="project" value="UniProtKB-KW"/>
</dbReference>
<keyword evidence="8 13" id="KW-0175">Coiled coil</keyword>
<dbReference type="InterPro" id="IPR042222">
    <property type="entry name" value="Dynein_2_N"/>
</dbReference>
<dbReference type="Pfam" id="PF12781">
    <property type="entry name" value="AAA_9"/>
    <property type="match status" value="1"/>
</dbReference>
<comment type="subcellular location">
    <subcellularLocation>
        <location evidence="1">Cytoplasm</location>
        <location evidence="1">Cytoskeleton</location>
        <location evidence="1">Cilium axoneme</location>
    </subcellularLocation>
</comment>
<dbReference type="Gene3D" id="1.20.920.30">
    <property type="match status" value="1"/>
</dbReference>
<sequence length="3926" mass="450788">MQGIDRINKSQGFPPLIAKSETIEELPSTSKIPTLPSISPKHSNEKKLKKRQMSSESDITCDMKNLIETKVKKLQDNAFLFLVYTNPPSSGDFNPYSLIVVPFSKIDKNNYFTMSKFGVTYWSPTENYFTRLDDWYAEYLMFWKFKSIKTFKKFRLWKTFHIWNKSIKWRKYNEARLYLGDNLFFAIPDLHKALIVMREDYCQLINKKFTDIKVLENWNLFYFIESQMAQFEHTKELLNSFRKKILTELFHACYEAIQARGFSPEDEIINCKSVKKVKEQISFNMRAKKRNFCLRLTSFLRLADYIIIEVLHSVLHNSFDEIAKVFQIHTDLGPSFQRLKAVTDTGKPVEDSRPEGVPQNPLMSAELLLKPDSIEVDPSRSVTSHIVGQIINLFYEAVMEIEAFQSDARFKLFTEPSIVGRQEDRLFDRALSIYFMINIDQKMKDDKQSVIDNITIAYDKVDEYVKRFNPIREAYKEDVQMDKEKLRNEKDLDTLITYCERYTTEMMGLEGILSNCNLGLLQLKQGTFKDEIIPTCRELLSILEQLLPNLAEETVLEVREKAENLMTKLTTVPVDAQSFVNYLDFLEKCSTRIEDIEKVLGYALRAFQIMKDFEIMISDEEKEKFSNTEQFLLHLKAELRLKVEARQDIIDQLAASLQSDIKNIFEDVESVRVEIIKPELIDEHSESSTVREILSELMEKLHECQEDSQKIRKWQKEFRIEITRFDSLDIVFQEVRLRQLLWDSIQQWKDCYEEWNEMSFHKLNMQQIVELNTKTLKNCGMLEKNLPKNEIVPRLKNECEEFKEKIPVLQCLRSPDLKPRHWLKIEQILDRKLLGVETLSLYTFEDANAFEGENANAIQDISGQASGEARLEDSLKKVDTVWKTQELLIAPHRDSRDIFILAGADEIQAVLDDSNITITTIAASRYIGALKPRVDEWVRQLDVFGKTLDEWMSCQQSWIYLEAIFSSPDIQRQLPHEAKMFTVVDKNWKEIMRNVAKHPLALPVMTQNGYLEVMIRNNGLLEQVTRCLEAYLEVKRAAFPRFYFLSNDELLEILAQTKNPHAVQPHLRKCFDAIARIEFGTKFGENKNEKIQTNDILAMISPEGERVEFNRGLKARGAVEDWLGKGEDAMNASLKRCMKYAYQVYPLMERTVWLGNHPNQVVLTVSQQQWALEVHKILDSQDEPSEVIKNLKSFEETLTKNLTSLATMARMSLSPLLRKVLCALITIDVHAKDTITSMIADKVVKSDDFNWLKMLRYYWLADSETMEARMASANVPYFYEYLGAGGVLVITPLTDRCYLCLMGALQMDLGGAPAGPAGTGKTETTKDLAKALAIQCVVFNCSDGLDYKMMGRFFSGLAQSGAWCCFDEFNRIDIEVLSVIAQQLITIRNAKAMKAKRFIFEGREIKLVQSCCAFITMNPGYAGRTELPDNLKALFRPVSMMIPDYKLIATVILYSEGFENSKRLAQKMVQMYKLCSEQLSQQDHYDFGMRAVKSVLVMAGALKRAAPHQSEDITLICALRDSNLPKFLSDDAILFKGILNDLFPGIELPVSEYGELQEAIEFCMKARNLQTLPALVTKCIQLFETMRVRWGVMQVGPAGSGKTSILYTLADALTKLCNDEVQGSEYRQVRIQSLNPKAVTMDELYGAVNLATLEWKDGLLGLAVRSAVNVIEEQHQWIVCDGPVDAVWIENLNTLLDDNKMLCLANSERIKLTPWVHMVFEVQDLAQASPATVSRCGMVYIDSADLTWNALIMSWFNTIDEDVFDSGLKSYLKLLFDNFFDDLLKFARMKCSFMIHQVEISKIDMLCTLLKSILLEIPNVNLMDEDDVKCYICKIWIWATLWSIGSNLMESSRVMLEQQMRQLVEKFQDADLPSESLWEFRINPDTKLWEKWEKIIPPFVFNPNMSFFDMLVPTCDTVRFGYVTEILFKAGHPVMFTGETGVGKSVIAKQILTKLLKEGSIIPVVLNFSAQTSSTRTQEMIEARLEKRKKTLLGAPIGKKLIFFIDDVNMPKLETYGAQPPIELLRQFLDFKGLFDRDKMYWKNIADVILGAACGPAGGGRNPLSPRFVRHFSLLSFPSPNSATLVGIFSGIIGGFFSDFSKPIWSLAEPVVHAAVSMYERISQELLPTPAKSHYVFNLRDLSKCVQGILQADTASYTTQLQILRLFHHESMRVFHDRLVNEDDKSYFKKLLKEISMKYFETNVAKDGEVLMFGDFMIFGQARENRVYEEIKNIEKLKNILNDYLQDYNSSSGKAEMNLILFQDAIDHILRLTRLLRSERGNGLLVGLSGMGKQSITRIASHINGYQCMQIELIRGYDQSSFREDLRKNYTNAGVNNNPTTFLLNDTQIVKEEFLEDINNVLNSGDVPNLFEGDEYEKVILNTRVACIEANQEKETTRDAIFEFFISRVRANLHVVICMSPIGDAFRRRCRMFPSLVNCCTIDWFVKWPKEALYSVAIGSLESIAEDGKQCENLTTICVKIHESVEEASERYYEETKRRFYTTPSSYLELLKQYHSLFKRRVDSIIAKRDRIANGLGKILETNEIVKVMGEELKVIVPIIEQKSNEMKVTVAKLEKDSAQVDAIKKIVAQDEAEAKIKAVETRELADDAAKDLETVMPQLRTAQDALKALNKSDVNEIRVFQKPPKLVQFVMEAVCILLGAKPDWNTAKQIMSDVNFLKKLQDYDANNIQDATVKKLKPYIDHKDFQPAIVEKVSKTARSMCSWVIAMNKYAEVYKDIEPKVRKRDDAEYELKQVLLILKKKQNELAEVESKIQVLKDDLDRKQKEMLEIQNRFDLNSVRLNRAGRLTAALVDEEVRWRETVKSLNEELVGVPGDVLVASACIAYLGAFSIDYRRRLSSEWMEECHKLNIPSSSTFSLIHCLGDPYEMREWNTQGLPRDEISIENGIIVTQSVVNRRWPLMIDPQEQANRWIRNMEKENNVIITKQSDPNLMRILEMAIRQGSSVLLEELGDVIDPSLQPVLACQVINAAGGRLMMRFGDVDIDFDPNFKLYMTTKLTNPHYLPEVCIQVTLINFLVTETGLEDQLLTDVVRIELPEMEKQRSDLIVSINEDKQQLLQLEDKILKLLFSSQGKNILDDEELVDTLNESKETSIVIESRLDDAEKTEEMITIEREKYRPLAAQGAVLFFVVTSLAEIDPMYQFSLNYFSQVFCSVISNQRNEKSNSFDIRLEYLMKQETRSIFSNISRGLFERHKLIFSFLLATAIEKHVGNLTEVEIDFLLRGPIGTKAEIRPKPNKLHQYSDKQWISCLHLQHEFKEFETLSEYLNQSQKVKIQLEDYREDFNLNQSRNWNEILSPFKKLMLVSALKPEMLVTAINSYVRNILGREFTESLLNKGMKFGYWIFLQNCHLATSWMPNMETIVRNMSLGDVKVHPDFRLLLSSMPSKTFPVSVLQNSVKLTNEPPKGIRANLMRSLTDGSIKEESFEVHILGNKWRKMLFGICMFHAIILERRKFGSLGFNILYEFNESDRECALRTFEMFVDRETQKLIPWQALEYINGEITYGGRVTDEWDQRCLKTILKTFSSDKILEPGYAYSKSGIYKCPEARLLSDFKHYAEELPYNDIPEIFGMHDNANVVFQTKETQFFLSTLLTSGGSGSSAVGNDEIALEVIRDIKNSLVKVLSLESMKSNLMDLDEKGRPAPLTTVLLQEVERFNKLLKNVHNSLNDVEKAIKGLAVMSESLEAVYDAFLINTVPTLWSQKGGFLSTKTLANWVKDFAMRIEFIQSWINYGQPQSSWISGLFFPQSFLTGVLQTHARKYTLPIDSLRFDFQVLDKTLNQQKIFELRQGNSGESSALYDDLIHPENGIYVHGLFIEAGKWDGKKGGLCEPNLGQLAAPLPVLWLKPSLEVEVGNRYESPLYKTPIRAGVLSTTGHSTNFVLSILLDSQKPPDFWILRGTALVTLLTE</sequence>
<dbReference type="Gene3D" id="3.20.180.20">
    <property type="entry name" value="Dynein heavy chain, N-terminal domain 2"/>
    <property type="match status" value="1"/>
</dbReference>
<evidence type="ECO:0000256" key="7">
    <source>
        <dbReference type="ARBA" id="ARBA00023017"/>
    </source>
</evidence>
<organism evidence="16 17">
    <name type="scientific">Clunio marinus</name>
    <dbReference type="NCBI Taxonomy" id="568069"/>
    <lineage>
        <taxon>Eukaryota</taxon>
        <taxon>Metazoa</taxon>
        <taxon>Ecdysozoa</taxon>
        <taxon>Arthropoda</taxon>
        <taxon>Hexapoda</taxon>
        <taxon>Insecta</taxon>
        <taxon>Pterygota</taxon>
        <taxon>Neoptera</taxon>
        <taxon>Endopterygota</taxon>
        <taxon>Diptera</taxon>
        <taxon>Nematocera</taxon>
        <taxon>Chironomoidea</taxon>
        <taxon>Chironomidae</taxon>
        <taxon>Clunio</taxon>
    </lineage>
</organism>
<dbReference type="InterPro" id="IPR003593">
    <property type="entry name" value="AAA+_ATPase"/>
</dbReference>
<dbReference type="GO" id="GO:0008569">
    <property type="term" value="F:minus-end-directed microtubule motor activity"/>
    <property type="evidence" value="ECO:0007669"/>
    <property type="project" value="InterPro"/>
</dbReference>
<dbReference type="CDD" id="cd00009">
    <property type="entry name" value="AAA"/>
    <property type="match status" value="1"/>
</dbReference>
<dbReference type="GO" id="GO:0045505">
    <property type="term" value="F:dynein intermediate chain binding"/>
    <property type="evidence" value="ECO:0007669"/>
    <property type="project" value="InterPro"/>
</dbReference>
<dbReference type="Pfam" id="PF18199">
    <property type="entry name" value="Dynein_C"/>
    <property type="match status" value="1"/>
</dbReference>